<evidence type="ECO:0000313" key="2">
    <source>
        <dbReference type="EMBL" id="MDN3562835.1"/>
    </source>
</evidence>
<dbReference type="EMBL" id="JAUFPN010000002">
    <property type="protein sequence ID" value="MDN3562835.1"/>
    <property type="molecule type" value="Genomic_DNA"/>
</dbReference>
<name>A0ABT7ZZD9_9PROT</name>
<dbReference type="InterPro" id="IPR004919">
    <property type="entry name" value="GmrSD_N"/>
</dbReference>
<feature type="domain" description="GmrSD restriction endonucleases N-terminal" evidence="1">
    <location>
        <begin position="16"/>
        <end position="242"/>
    </location>
</feature>
<dbReference type="PANTHER" id="PTHR37292">
    <property type="entry name" value="VNG6097C"/>
    <property type="match status" value="1"/>
</dbReference>
<evidence type="ECO:0000259" key="1">
    <source>
        <dbReference type="Pfam" id="PF03235"/>
    </source>
</evidence>
<dbReference type="Proteomes" id="UP001529369">
    <property type="component" value="Unassembled WGS sequence"/>
</dbReference>
<comment type="caution">
    <text evidence="2">The sequence shown here is derived from an EMBL/GenBank/DDBJ whole genome shotgun (WGS) entry which is preliminary data.</text>
</comment>
<protein>
    <submittedName>
        <fullName evidence="2">DUF262 domain-containing protein</fullName>
    </submittedName>
</protein>
<gene>
    <name evidence="2" type="ORF">QWZ14_00325</name>
</gene>
<proteinExistence type="predicted"/>
<keyword evidence="3" id="KW-1185">Reference proteome</keyword>
<dbReference type="Pfam" id="PF03235">
    <property type="entry name" value="GmrSD_N"/>
    <property type="match status" value="1"/>
</dbReference>
<dbReference type="PANTHER" id="PTHR37292:SF2">
    <property type="entry name" value="DUF262 DOMAIN-CONTAINING PROTEIN"/>
    <property type="match status" value="1"/>
</dbReference>
<accession>A0ABT7ZZD9</accession>
<reference evidence="3" key="1">
    <citation type="journal article" date="2019" name="Int. J. Syst. Evol. Microbiol.">
        <title>The Global Catalogue of Microorganisms (GCM) 10K type strain sequencing project: providing services to taxonomists for standard genome sequencing and annotation.</title>
        <authorList>
            <consortium name="The Broad Institute Genomics Platform"/>
            <consortium name="The Broad Institute Genome Sequencing Center for Infectious Disease"/>
            <person name="Wu L."/>
            <person name="Ma J."/>
        </authorList>
    </citation>
    <scope>NUCLEOTIDE SEQUENCE [LARGE SCALE GENOMIC DNA]</scope>
    <source>
        <strain evidence="3">CECT 7131</strain>
    </source>
</reference>
<dbReference type="RefSeq" id="WP_290314556.1">
    <property type="nucleotide sequence ID" value="NZ_JAUFPN010000002.1"/>
</dbReference>
<sequence length="543" mass="61454">MRAPSFHSDPHVQFLSQLLEEVSVGHLQVPRFQRPLVWKWEQRRELLRSIRDGIPIGSIMVWRTARVAIDCYEYLGPHRLSSPPDGTTHQYLLDGVQRLSTLYGALRPVSSDKTITENDEDLQADALGELNDESAKVENFQVFFDTLTRDFFNGVDDDVTPSMIPLHLVFDSIALLQFQRKFVGDGLEEAVKVSDEIARAFRDYKIPIIPITTDDVDMATRTFQRINSQGTHMSEAHMVHALTWSDSFNLNQKITEVRNGILAGLGWAGLDGDPILKACKAAFGLDVYKTNAQELSDVLKSRPDVVMEVGEALGRAAKFLNKVCRVPTPELVPYSLQIVLLTEAFRHCPVPDAAREEILYAWLWMTTYGELFAGMSGDQVQVALNDMREMLDSCRPVWTWRRPFEERPLNKSFDFRGARAKAFAFRLAAAQDGLKGDRKGTEILVDAGRRGLVHMLPWSREKRSMYSNPANRFLVQPAEAASLRENVVSGNLSPEQCEMHLVSLEALGYLQTGQYERFIEIRAANIAVLEREFVQPLVRKFAP</sequence>
<evidence type="ECO:0000313" key="3">
    <source>
        <dbReference type="Proteomes" id="UP001529369"/>
    </source>
</evidence>
<organism evidence="2 3">
    <name type="scientific">Paeniroseomonas aquatica</name>
    <dbReference type="NCBI Taxonomy" id="373043"/>
    <lineage>
        <taxon>Bacteria</taxon>
        <taxon>Pseudomonadati</taxon>
        <taxon>Pseudomonadota</taxon>
        <taxon>Alphaproteobacteria</taxon>
        <taxon>Acetobacterales</taxon>
        <taxon>Acetobacteraceae</taxon>
        <taxon>Paeniroseomonas</taxon>
    </lineage>
</organism>